<feature type="binding site" evidence="13">
    <location>
        <position position="147"/>
    </location>
    <ligand>
        <name>Zn(2+)</name>
        <dbReference type="ChEBI" id="CHEBI:29105"/>
    </ligand>
</feature>
<dbReference type="Pfam" id="PF09334">
    <property type="entry name" value="tRNA-synt_1g"/>
    <property type="match status" value="1"/>
</dbReference>
<dbReference type="InterPro" id="IPR004495">
    <property type="entry name" value="Met-tRNA-synth_bsu_C"/>
</dbReference>
<evidence type="ECO:0000313" key="16">
    <source>
        <dbReference type="Proteomes" id="UP000029628"/>
    </source>
</evidence>
<dbReference type="InterPro" id="IPR009080">
    <property type="entry name" value="tRNAsynth_Ia_anticodon-bd"/>
</dbReference>
<name>A0A096BVG3_9FIRM</name>
<protein>
    <recommendedName>
        <fullName evidence="13">Methionine--tRNA ligase</fullName>
        <ecNumber evidence="13">6.1.1.10</ecNumber>
    </recommendedName>
    <alternativeName>
        <fullName evidence="13">Methionyl-tRNA synthetase</fullName>
        <shortName evidence="13">MetRS</shortName>
    </alternativeName>
</protein>
<evidence type="ECO:0000256" key="2">
    <source>
        <dbReference type="ARBA" id="ARBA00004496"/>
    </source>
</evidence>
<dbReference type="GO" id="GO:0046872">
    <property type="term" value="F:metal ion binding"/>
    <property type="evidence" value="ECO:0007669"/>
    <property type="project" value="UniProtKB-KW"/>
</dbReference>
<evidence type="ECO:0000256" key="12">
    <source>
        <dbReference type="ARBA" id="ARBA00047364"/>
    </source>
</evidence>
<dbReference type="EMBL" id="JRNT01000029">
    <property type="protein sequence ID" value="KGF46717.1"/>
    <property type="molecule type" value="Genomic_DNA"/>
</dbReference>
<dbReference type="Gene3D" id="1.10.730.10">
    <property type="entry name" value="Isoleucyl-tRNA Synthetase, Domain 1"/>
    <property type="match status" value="1"/>
</dbReference>
<dbReference type="InterPro" id="IPR014758">
    <property type="entry name" value="Met-tRNA_synth"/>
</dbReference>
<dbReference type="SUPFAM" id="SSF50249">
    <property type="entry name" value="Nucleic acid-binding proteins"/>
    <property type="match status" value="1"/>
</dbReference>
<organism evidence="15 16">
    <name type="scientific">Veillonella montpellierensis DNF00314</name>
    <dbReference type="NCBI Taxonomy" id="1401067"/>
    <lineage>
        <taxon>Bacteria</taxon>
        <taxon>Bacillati</taxon>
        <taxon>Bacillota</taxon>
        <taxon>Negativicutes</taxon>
        <taxon>Veillonellales</taxon>
        <taxon>Veillonellaceae</taxon>
        <taxon>Veillonella</taxon>
    </lineage>
</organism>
<dbReference type="Pfam" id="PF19303">
    <property type="entry name" value="Anticodon_3"/>
    <property type="match status" value="1"/>
</dbReference>
<feature type="short sequence motif" description="'HIGH' region" evidence="13">
    <location>
        <begin position="14"/>
        <end position="24"/>
    </location>
</feature>
<dbReference type="AlphaFoldDB" id="A0A096BVG3"/>
<dbReference type="CDD" id="cd07957">
    <property type="entry name" value="Anticodon_Ia_Met"/>
    <property type="match status" value="1"/>
</dbReference>
<dbReference type="CDD" id="cd02800">
    <property type="entry name" value="tRNA_bind_EcMetRS_like"/>
    <property type="match status" value="1"/>
</dbReference>
<dbReference type="InterPro" id="IPR023457">
    <property type="entry name" value="Met-tRNA_synth_2"/>
</dbReference>
<dbReference type="Proteomes" id="UP000029628">
    <property type="component" value="Unassembled WGS sequence"/>
</dbReference>
<keyword evidence="8 13" id="KW-0067">ATP-binding</keyword>
<comment type="caution">
    <text evidence="15">The sequence shown here is derived from an EMBL/GenBank/DDBJ whole genome shotgun (WGS) entry which is preliminary data.</text>
</comment>
<keyword evidence="4 13" id="KW-0963">Cytoplasm</keyword>
<feature type="binding site" evidence="13">
    <location>
        <position position="129"/>
    </location>
    <ligand>
        <name>Zn(2+)</name>
        <dbReference type="ChEBI" id="CHEBI:29105"/>
    </ligand>
</feature>
<dbReference type="EC" id="6.1.1.10" evidence="13"/>
<dbReference type="PRINTS" id="PR01041">
    <property type="entry name" value="TRNASYNTHMET"/>
</dbReference>
<dbReference type="Gene3D" id="2.40.50.140">
    <property type="entry name" value="Nucleic acid-binding proteins"/>
    <property type="match status" value="1"/>
</dbReference>
<dbReference type="eggNOG" id="COG0073">
    <property type="taxonomic scope" value="Bacteria"/>
</dbReference>
<evidence type="ECO:0000256" key="5">
    <source>
        <dbReference type="ARBA" id="ARBA00022555"/>
    </source>
</evidence>
<dbReference type="FunFam" id="2.40.50.140:FF:000042">
    <property type="entry name" value="Methionine--tRNA ligase"/>
    <property type="match status" value="1"/>
</dbReference>
<comment type="catalytic activity">
    <reaction evidence="12 13">
        <text>tRNA(Met) + L-methionine + ATP = L-methionyl-tRNA(Met) + AMP + diphosphate</text>
        <dbReference type="Rhea" id="RHEA:13481"/>
        <dbReference type="Rhea" id="RHEA-COMP:9667"/>
        <dbReference type="Rhea" id="RHEA-COMP:9698"/>
        <dbReference type="ChEBI" id="CHEBI:30616"/>
        <dbReference type="ChEBI" id="CHEBI:33019"/>
        <dbReference type="ChEBI" id="CHEBI:57844"/>
        <dbReference type="ChEBI" id="CHEBI:78442"/>
        <dbReference type="ChEBI" id="CHEBI:78530"/>
        <dbReference type="ChEBI" id="CHEBI:456215"/>
        <dbReference type="EC" id="6.1.1.10"/>
    </reaction>
</comment>
<dbReference type="InterPro" id="IPR012340">
    <property type="entry name" value="NA-bd_OB-fold"/>
</dbReference>
<comment type="subunit">
    <text evidence="3 13">Homodimer.</text>
</comment>
<comment type="cofactor">
    <cofactor evidence="13">
        <name>Zn(2+)</name>
        <dbReference type="ChEBI" id="CHEBI:29105"/>
    </cofactor>
    <text evidence="13">Binds 1 zinc ion per subunit.</text>
</comment>
<dbReference type="SUPFAM" id="SSF47323">
    <property type="entry name" value="Anticodon-binding domain of a subclass of class I aminoacyl-tRNA synthetases"/>
    <property type="match status" value="1"/>
</dbReference>
<dbReference type="SUPFAM" id="SSF52374">
    <property type="entry name" value="Nucleotidylyl transferase"/>
    <property type="match status" value="1"/>
</dbReference>
<dbReference type="GO" id="GO:0004825">
    <property type="term" value="F:methionine-tRNA ligase activity"/>
    <property type="evidence" value="ECO:0007669"/>
    <property type="project" value="UniProtKB-UniRule"/>
</dbReference>
<evidence type="ECO:0000256" key="3">
    <source>
        <dbReference type="ARBA" id="ARBA00011738"/>
    </source>
</evidence>
<dbReference type="InterPro" id="IPR041872">
    <property type="entry name" value="Anticodon_Met"/>
</dbReference>
<evidence type="ECO:0000256" key="10">
    <source>
        <dbReference type="ARBA" id="ARBA00022917"/>
    </source>
</evidence>
<dbReference type="GO" id="GO:0006431">
    <property type="term" value="P:methionyl-tRNA aminoacylation"/>
    <property type="evidence" value="ECO:0007669"/>
    <property type="project" value="UniProtKB-UniRule"/>
</dbReference>
<comment type="caution">
    <text evidence="13">Lacks conserved residue(s) required for the propagation of feature annotation.</text>
</comment>
<keyword evidence="9 13" id="KW-0694">RNA-binding</keyword>
<dbReference type="NCBIfam" id="TIGR00398">
    <property type="entry name" value="metG"/>
    <property type="match status" value="1"/>
</dbReference>
<evidence type="ECO:0000256" key="7">
    <source>
        <dbReference type="ARBA" id="ARBA00022741"/>
    </source>
</evidence>
<keyword evidence="13" id="KW-0862">Zinc</keyword>
<keyword evidence="10 13" id="KW-0648">Protein biosynthesis</keyword>
<keyword evidence="11 13" id="KW-0030">Aminoacyl-tRNA synthetase</keyword>
<dbReference type="HAMAP" id="MF_01228">
    <property type="entry name" value="Met_tRNA_synth_type2"/>
    <property type="match status" value="1"/>
</dbReference>
<dbReference type="InterPro" id="IPR001412">
    <property type="entry name" value="aa-tRNA-synth_I_CS"/>
</dbReference>
<feature type="short sequence motif" description="'KMSKS' region" evidence="13">
    <location>
        <begin position="303"/>
        <end position="307"/>
    </location>
</feature>
<evidence type="ECO:0000313" key="15">
    <source>
        <dbReference type="EMBL" id="KGF46717.1"/>
    </source>
</evidence>
<evidence type="ECO:0000256" key="4">
    <source>
        <dbReference type="ARBA" id="ARBA00022490"/>
    </source>
</evidence>
<evidence type="ECO:0000256" key="6">
    <source>
        <dbReference type="ARBA" id="ARBA00022598"/>
    </source>
</evidence>
<reference evidence="15 16" key="1">
    <citation type="submission" date="2014-07" db="EMBL/GenBank/DDBJ databases">
        <authorList>
            <person name="McCorrison J."/>
            <person name="Sanka R."/>
            <person name="Torralba M."/>
            <person name="Gillis M."/>
            <person name="Haft D.H."/>
            <person name="Methe B."/>
            <person name="Sutton G."/>
            <person name="Nelson K.E."/>
        </authorList>
    </citation>
    <scope>NUCLEOTIDE SEQUENCE [LARGE SCALE GENOMIC DNA]</scope>
    <source>
        <strain evidence="15 16">DNF00314</strain>
    </source>
</reference>
<dbReference type="eggNOG" id="COG0143">
    <property type="taxonomic scope" value="Bacteria"/>
</dbReference>
<feature type="binding site" evidence="13">
    <location>
        <position position="132"/>
    </location>
    <ligand>
        <name>Zn(2+)</name>
        <dbReference type="ChEBI" id="CHEBI:29105"/>
    </ligand>
</feature>
<dbReference type="CDD" id="cd00814">
    <property type="entry name" value="MetRS_core"/>
    <property type="match status" value="1"/>
</dbReference>
<sequence>MAENKRFYITTPIYYPSAKLHIGHTYCTTVADTIARYKRLAGYTVRFLTGSDEHGQKIQRAAEERGITPIEYTNEIVATFQNLWKRLNISNDDFIRTTDARHERVVQALFQRAYDNGDIYKAEYEGWYCTPCESFWTEQKLGDNHTCPDCGRPVELVKEESYFFKMNKYADRWLQFIEEHPDFIQPESRRNEMIQFVKQGLEDLCVSRTSFDWGIQVPFDKKHVVYVWFDALVNYISALEPTIDGDTLTGDLYHTFWPADLHLVGKEIVRFHTIIWPIMLMSLGLPLPKQVFGHGWLIVDGTKMSKSLGNVIDPIPLIDTYGSDALRYFLLSEIQLGNDGNFTLPNFVQRINSDLANDLGNLLNRTVAMIEKYHHGILTKCDSTSEFDTDLVALAMQTVTDYEQHMEHMELNKALKAVWTFISRTNKYIDETTPWILAKHSHDGDEERLQAVMYHLAEALRIIAILVSPIIPSGAPRIWEQLGLTGFDKITLQDATTWGQIPTGTKVMKGEPIYPRFDIPEMIEVSSDIEKEKGTVVTNTEEGKPVEDSTVETIPPIKELISYDDFEKLDLRVAKVLTCEKVKKSKKLLKFTLDVGVEERTVVSGISNYYEPEELIGKKVIYLANLSPRKLMGIESYGMILSASDFSEHLEVTAIQDMAPGSLVK</sequence>
<evidence type="ECO:0000256" key="8">
    <source>
        <dbReference type="ARBA" id="ARBA00022840"/>
    </source>
</evidence>
<gene>
    <name evidence="13" type="primary">metG</name>
    <name evidence="15" type="ORF">HMPREF0872_07425</name>
</gene>
<dbReference type="PROSITE" id="PS50886">
    <property type="entry name" value="TRBD"/>
    <property type="match status" value="1"/>
</dbReference>
<dbReference type="GO" id="GO:0005737">
    <property type="term" value="C:cytoplasm"/>
    <property type="evidence" value="ECO:0007669"/>
    <property type="project" value="UniProtKB-SubCell"/>
</dbReference>
<dbReference type="NCBIfam" id="TIGR00399">
    <property type="entry name" value="metG_C_term"/>
    <property type="match status" value="1"/>
</dbReference>
<dbReference type="PROSITE" id="PS00178">
    <property type="entry name" value="AA_TRNA_LIGASE_I"/>
    <property type="match status" value="1"/>
</dbReference>
<evidence type="ECO:0000256" key="13">
    <source>
        <dbReference type="HAMAP-Rule" id="MF_01228"/>
    </source>
</evidence>
<feature type="binding site" evidence="13">
    <location>
        <position position="150"/>
    </location>
    <ligand>
        <name>Zn(2+)</name>
        <dbReference type="ChEBI" id="CHEBI:29105"/>
    </ligand>
</feature>
<keyword evidence="13" id="KW-0479">Metal-binding</keyword>
<dbReference type="PANTHER" id="PTHR43326">
    <property type="entry name" value="METHIONYL-TRNA SYNTHETASE"/>
    <property type="match status" value="1"/>
</dbReference>
<evidence type="ECO:0000256" key="9">
    <source>
        <dbReference type="ARBA" id="ARBA00022884"/>
    </source>
</evidence>
<evidence type="ECO:0000256" key="11">
    <source>
        <dbReference type="ARBA" id="ARBA00023146"/>
    </source>
</evidence>
<keyword evidence="7 13" id="KW-0547">Nucleotide-binding</keyword>
<dbReference type="Gene3D" id="2.170.220.10">
    <property type="match status" value="1"/>
</dbReference>
<keyword evidence="5 13" id="KW-0820">tRNA-binding</keyword>
<keyword evidence="6 13" id="KW-0436">Ligase</keyword>
<dbReference type="Gene3D" id="3.40.50.620">
    <property type="entry name" value="HUPs"/>
    <property type="match status" value="1"/>
</dbReference>
<feature type="domain" description="TRNA-binding" evidence="14">
    <location>
        <begin position="565"/>
        <end position="665"/>
    </location>
</feature>
<accession>A0A096BVG3</accession>
<dbReference type="NCBIfam" id="NF008900">
    <property type="entry name" value="PRK12267.1"/>
    <property type="match status" value="1"/>
</dbReference>
<dbReference type="PANTHER" id="PTHR43326:SF1">
    <property type="entry name" value="METHIONINE--TRNA LIGASE, MITOCHONDRIAL"/>
    <property type="match status" value="1"/>
</dbReference>
<comment type="similarity">
    <text evidence="13">Belongs to the class-I aminoacyl-tRNA synthetase family. MetG type 2A subfamily.</text>
</comment>
<dbReference type="GO" id="GO:0000049">
    <property type="term" value="F:tRNA binding"/>
    <property type="evidence" value="ECO:0007669"/>
    <property type="project" value="UniProtKB-UniRule"/>
</dbReference>
<dbReference type="FunFam" id="1.10.730.10:FF:000026">
    <property type="entry name" value="Methionine--tRNA ligase"/>
    <property type="match status" value="1"/>
</dbReference>
<evidence type="ECO:0000256" key="1">
    <source>
        <dbReference type="ARBA" id="ARBA00003314"/>
    </source>
</evidence>
<comment type="function">
    <text evidence="1 13">Is required not only for elongation of protein synthesis but also for the initiation of all mRNA translation through initiator tRNA(fMet) aminoacylation.</text>
</comment>
<dbReference type="GO" id="GO:0005524">
    <property type="term" value="F:ATP binding"/>
    <property type="evidence" value="ECO:0007669"/>
    <property type="project" value="UniProtKB-UniRule"/>
</dbReference>
<dbReference type="Pfam" id="PF01588">
    <property type="entry name" value="tRNA_bind"/>
    <property type="match status" value="1"/>
</dbReference>
<dbReference type="InterPro" id="IPR002547">
    <property type="entry name" value="tRNA-bd_dom"/>
</dbReference>
<dbReference type="InterPro" id="IPR015413">
    <property type="entry name" value="Methionyl/Leucyl_tRNA_Synth"/>
</dbReference>
<dbReference type="InterPro" id="IPR033911">
    <property type="entry name" value="MetRS_core"/>
</dbReference>
<dbReference type="FunFam" id="2.170.220.10:FF:000002">
    <property type="entry name" value="Methionine--tRNA ligase"/>
    <property type="match status" value="1"/>
</dbReference>
<proteinExistence type="inferred from homology"/>
<comment type="subcellular location">
    <subcellularLocation>
        <location evidence="2 13">Cytoplasm</location>
    </subcellularLocation>
</comment>
<dbReference type="InterPro" id="IPR014729">
    <property type="entry name" value="Rossmann-like_a/b/a_fold"/>
</dbReference>
<dbReference type="RefSeq" id="WP_038153016.1">
    <property type="nucleotide sequence ID" value="NZ_JRNT01000029.1"/>
</dbReference>
<evidence type="ECO:0000259" key="14">
    <source>
        <dbReference type="PROSITE" id="PS50886"/>
    </source>
</evidence>
<keyword evidence="16" id="KW-1185">Reference proteome</keyword>